<dbReference type="InterPro" id="IPR002797">
    <property type="entry name" value="Polysacc_synth"/>
</dbReference>
<dbReference type="Proteomes" id="UP000070467">
    <property type="component" value="Unassembled WGS sequence"/>
</dbReference>
<evidence type="ECO:0000256" key="2">
    <source>
        <dbReference type="ARBA" id="ARBA00022475"/>
    </source>
</evidence>
<comment type="caution">
    <text evidence="7">The sequence shown here is derived from an EMBL/GenBank/DDBJ whole genome shotgun (WGS) entry which is preliminary data.</text>
</comment>
<evidence type="ECO:0000256" key="5">
    <source>
        <dbReference type="ARBA" id="ARBA00023136"/>
    </source>
</evidence>
<evidence type="ECO:0000313" key="8">
    <source>
        <dbReference type="Proteomes" id="UP000070467"/>
    </source>
</evidence>
<feature type="transmembrane region" description="Helical" evidence="6">
    <location>
        <begin position="170"/>
        <end position="192"/>
    </location>
</feature>
<feature type="transmembrane region" description="Helical" evidence="6">
    <location>
        <begin position="246"/>
        <end position="269"/>
    </location>
</feature>
<gene>
    <name evidence="7" type="ORF">HMPREF1871_00591</name>
</gene>
<accession>A0ABR5TM23</accession>
<feature type="transmembrane region" description="Helical" evidence="6">
    <location>
        <begin position="290"/>
        <end position="309"/>
    </location>
</feature>
<evidence type="ECO:0000256" key="4">
    <source>
        <dbReference type="ARBA" id="ARBA00022989"/>
    </source>
</evidence>
<evidence type="ECO:0000313" key="7">
    <source>
        <dbReference type="EMBL" id="KXB58203.1"/>
    </source>
</evidence>
<evidence type="ECO:0000256" key="3">
    <source>
        <dbReference type="ARBA" id="ARBA00022692"/>
    </source>
</evidence>
<evidence type="ECO:0000256" key="6">
    <source>
        <dbReference type="SAM" id="Phobius"/>
    </source>
</evidence>
<reference evidence="7 8" key="1">
    <citation type="submission" date="2016-01" db="EMBL/GenBank/DDBJ databases">
        <authorList>
            <person name="Mitreva M."/>
            <person name="Pepin K.H."/>
            <person name="Mihindukulasuriya K.A."/>
            <person name="Fulton R."/>
            <person name="Fronick C."/>
            <person name="O'Laughlin M."/>
            <person name="Miner T."/>
            <person name="Herter B."/>
            <person name="Rosa B.A."/>
            <person name="Cordes M."/>
            <person name="Tomlinson C."/>
            <person name="Wollam A."/>
            <person name="Palsikar V.B."/>
            <person name="Mardis E.R."/>
            <person name="Wilson R.K."/>
        </authorList>
    </citation>
    <scope>NUCLEOTIDE SEQUENCE [LARGE SCALE GENOMIC DNA]</scope>
    <source>
        <strain evidence="7 8">KA00071</strain>
    </source>
</reference>
<dbReference type="PANTHER" id="PTHR30250:SF11">
    <property type="entry name" value="O-ANTIGEN TRANSPORTER-RELATED"/>
    <property type="match status" value="1"/>
</dbReference>
<dbReference type="RefSeq" id="WP_066129871.1">
    <property type="nucleotide sequence ID" value="NZ_KQ959873.1"/>
</dbReference>
<feature type="transmembrane region" description="Helical" evidence="6">
    <location>
        <begin position="115"/>
        <end position="132"/>
    </location>
</feature>
<feature type="transmembrane region" description="Helical" evidence="6">
    <location>
        <begin position="207"/>
        <end position="226"/>
    </location>
</feature>
<feature type="transmembrane region" description="Helical" evidence="6">
    <location>
        <begin position="358"/>
        <end position="377"/>
    </location>
</feature>
<dbReference type="InterPro" id="IPR050833">
    <property type="entry name" value="Poly_Biosynth_Transport"/>
</dbReference>
<proteinExistence type="predicted"/>
<feature type="transmembrane region" description="Helical" evidence="6">
    <location>
        <begin position="12"/>
        <end position="34"/>
    </location>
</feature>
<feature type="transmembrane region" description="Helical" evidence="6">
    <location>
        <begin position="84"/>
        <end position="103"/>
    </location>
</feature>
<feature type="transmembrane region" description="Helical" evidence="6">
    <location>
        <begin position="383"/>
        <end position="404"/>
    </location>
</feature>
<keyword evidence="3 6" id="KW-0812">Transmembrane</keyword>
<name>A0ABR5TM23_9BACL</name>
<feature type="transmembrane region" description="Helical" evidence="6">
    <location>
        <begin position="46"/>
        <end position="63"/>
    </location>
</feature>
<keyword evidence="4 6" id="KW-1133">Transmembrane helix</keyword>
<protein>
    <submittedName>
        <fullName evidence="7">Polysaccharide biosynthesis protein</fullName>
    </submittedName>
</protein>
<dbReference type="Pfam" id="PF01943">
    <property type="entry name" value="Polysacc_synt"/>
    <property type="match status" value="1"/>
</dbReference>
<feature type="transmembrane region" description="Helical" evidence="6">
    <location>
        <begin position="448"/>
        <end position="473"/>
    </location>
</feature>
<feature type="transmembrane region" description="Helical" evidence="6">
    <location>
        <begin position="321"/>
        <end position="346"/>
    </location>
</feature>
<dbReference type="EMBL" id="LSDB01000020">
    <property type="protein sequence ID" value="KXB58203.1"/>
    <property type="molecule type" value="Genomic_DNA"/>
</dbReference>
<dbReference type="PANTHER" id="PTHR30250">
    <property type="entry name" value="PST FAMILY PREDICTED COLANIC ACID TRANSPORTER"/>
    <property type="match status" value="1"/>
</dbReference>
<feature type="transmembrane region" description="Helical" evidence="6">
    <location>
        <begin position="144"/>
        <end position="164"/>
    </location>
</feature>
<feature type="transmembrane region" description="Helical" evidence="6">
    <location>
        <begin position="424"/>
        <end position="442"/>
    </location>
</feature>
<organism evidence="7 8">
    <name type="scientific">Gemelliphila asaccharolytica</name>
    <dbReference type="NCBI Taxonomy" id="502393"/>
    <lineage>
        <taxon>Bacteria</taxon>
        <taxon>Bacillati</taxon>
        <taxon>Bacillota</taxon>
        <taxon>Bacilli</taxon>
        <taxon>Bacillales</taxon>
        <taxon>Gemellaceae</taxon>
        <taxon>Gemelliphila</taxon>
    </lineage>
</organism>
<keyword evidence="2" id="KW-1003">Cell membrane</keyword>
<evidence type="ECO:0000256" key="1">
    <source>
        <dbReference type="ARBA" id="ARBA00004651"/>
    </source>
</evidence>
<sequence>MKSLKINALASIIVRVLNIICPLITGPYILRILAKENLAIFDSANSIASFFIPLATLGIYTYGMRSVSKVRNKKNERNEVFSELFYISIFSTFFTALIYYIYIFNFIKYTSNIQFYIYIILGFQIISQFLYIEWVNEALENYTFILYKTIFLRLFMITMIFSYIKKVDDIIPYTLIMVFSEILNLLISFVWIKKDIKLVKVNIKKTLKLLIPLFTMVLLSNINMLYTYLDKLFLTKSPVSTNISDYVVGFNIVMLIISVISGAISVNIPRLSFYLGEKDYNSYNDLLNKGSRIFLFFTIPISFGLMIIGTETTLIYGGNKFLTAGIVTSIFAIRSIIWTLDNILGIQIIFIKGYEKSLTIFITIGGIINLILNYVLYKLNLFLPQYFVITTIIAETIVVITYIIFITKNNIASLKTIFKYTFKYTLVASSFIIISIILNYIFPYEKIFSLKLIFMTFIKIIICSLTYILILYLQKDVIIDQVLSFIKTKIKKPL</sequence>
<keyword evidence="5 6" id="KW-0472">Membrane</keyword>
<keyword evidence="8" id="KW-1185">Reference proteome</keyword>
<comment type="subcellular location">
    <subcellularLocation>
        <location evidence="1">Cell membrane</location>
        <topology evidence="1">Multi-pass membrane protein</topology>
    </subcellularLocation>
</comment>